<sequence>MIENNSNNITKIIQAIPNILKQAQNKYVDDNSIIQIAKSQGIDLNKVLSVISQYENNIIVVGIAKKFGVDIVAVKNKIQSLVNR</sequence>
<dbReference type="RefSeq" id="WP_147748651.1">
    <property type="nucleotide sequence ID" value="NZ_SAXZ01000014.1"/>
</dbReference>
<dbReference type="Proteomes" id="UP000322659">
    <property type="component" value="Unassembled WGS sequence"/>
</dbReference>
<gene>
    <name evidence="1" type="ORF">EPJ71_10405</name>
</gene>
<proteinExistence type="predicted"/>
<protein>
    <submittedName>
        <fullName evidence="1">Uncharacterized protein</fullName>
    </submittedName>
</protein>
<evidence type="ECO:0000313" key="2">
    <source>
        <dbReference type="Proteomes" id="UP000322659"/>
    </source>
</evidence>
<name>A0ABY3K6N0_9SPIR</name>
<dbReference type="EMBL" id="SAXZ01000014">
    <property type="protein sequence ID" value="TXJ31136.1"/>
    <property type="molecule type" value="Genomic_DNA"/>
</dbReference>
<comment type="caution">
    <text evidence="1">The sequence shown here is derived from an EMBL/GenBank/DDBJ whole genome shotgun (WGS) entry which is preliminary data.</text>
</comment>
<evidence type="ECO:0000313" key="1">
    <source>
        <dbReference type="EMBL" id="TXJ31136.1"/>
    </source>
</evidence>
<organism evidence="1 2">
    <name type="scientific">Brachyspira aalborgi</name>
    <dbReference type="NCBI Taxonomy" id="29522"/>
    <lineage>
        <taxon>Bacteria</taxon>
        <taxon>Pseudomonadati</taxon>
        <taxon>Spirochaetota</taxon>
        <taxon>Spirochaetia</taxon>
        <taxon>Brachyspirales</taxon>
        <taxon>Brachyspiraceae</taxon>
        <taxon>Brachyspira</taxon>
    </lineage>
</organism>
<accession>A0ABY3K6N0</accession>
<keyword evidence="2" id="KW-1185">Reference proteome</keyword>
<reference evidence="1 2" key="1">
    <citation type="journal article" date="1992" name="Lakartidningen">
        <title>[Penicillin V and not amoxicillin is the first choice preparation in acute otitis].</title>
        <authorList>
            <person name="Kamme C."/>
            <person name="Lundgren K."/>
            <person name="Prellner K."/>
        </authorList>
    </citation>
    <scope>NUCLEOTIDE SEQUENCE [LARGE SCALE GENOMIC DNA]</scope>
    <source>
        <strain evidence="1 2">PC5099IV</strain>
    </source>
</reference>